<dbReference type="RefSeq" id="WP_054583139.1">
    <property type="nucleotide sequence ID" value="NZ_LGUC01000001.1"/>
</dbReference>
<gene>
    <name evidence="1" type="ORF">SY89_00744</name>
</gene>
<dbReference type="Proteomes" id="UP000050535">
    <property type="component" value="Unassembled WGS sequence"/>
</dbReference>
<evidence type="ECO:0000313" key="2">
    <source>
        <dbReference type="Proteomes" id="UP000050535"/>
    </source>
</evidence>
<dbReference type="STRING" id="699431.SY89_00744"/>
<reference evidence="2" key="1">
    <citation type="submission" date="2013-11" db="EMBL/GenBank/DDBJ databases">
        <authorList>
            <person name="Hoang H.T."/>
            <person name="Killian M.L."/>
            <person name="Madson D.M."/>
            <person name="Arruda P.H.E."/>
            <person name="Sun D."/>
            <person name="Schwartz K.J."/>
            <person name="Yoon K."/>
        </authorList>
    </citation>
    <scope>NUCLEOTIDE SEQUENCE [LARGE SCALE GENOMIC DNA]</scope>
    <source>
        <strain evidence="2">CDK2</strain>
    </source>
</reference>
<protein>
    <submittedName>
        <fullName evidence="1">Uncharacterized protein</fullName>
    </submittedName>
</protein>
<sequence>MSTEEPTERCYSEIVTRLDPEERETIAEAAALLASTADRMAQIESDGDAEGMAVELRRIADEQARIEEIALAPCSGTN</sequence>
<dbReference type="OrthoDB" id="313109at2157"/>
<keyword evidence="2" id="KW-1185">Reference proteome</keyword>
<comment type="caution">
    <text evidence="1">The sequence shown here is derived from an EMBL/GenBank/DDBJ whole genome shotgun (WGS) entry which is preliminary data.</text>
</comment>
<dbReference type="EMBL" id="LGUC01000001">
    <property type="protein sequence ID" value="KPN30022.1"/>
    <property type="molecule type" value="Genomic_DNA"/>
</dbReference>
<evidence type="ECO:0000313" key="1">
    <source>
        <dbReference type="EMBL" id="KPN30022.1"/>
    </source>
</evidence>
<organism evidence="1 2">
    <name type="scientific">Halolamina pelagica</name>
    <dbReference type="NCBI Taxonomy" id="699431"/>
    <lineage>
        <taxon>Archaea</taxon>
        <taxon>Methanobacteriati</taxon>
        <taxon>Methanobacteriota</taxon>
        <taxon>Stenosarchaea group</taxon>
        <taxon>Halobacteria</taxon>
        <taxon>Halobacteriales</taxon>
        <taxon>Haloferacaceae</taxon>
    </lineage>
</organism>
<name>A0A0P7GWW6_9EURY</name>
<accession>A0A0P7GWW6</accession>
<dbReference type="AlphaFoldDB" id="A0A0P7GWW6"/>
<proteinExistence type="predicted"/>